<evidence type="ECO:0000256" key="1">
    <source>
        <dbReference type="ARBA" id="ARBA00023015"/>
    </source>
</evidence>
<dbReference type="RefSeq" id="WP_378263343.1">
    <property type="nucleotide sequence ID" value="NZ_JBHSIT010000014.1"/>
</dbReference>
<dbReference type="PANTHER" id="PTHR35807:SF1">
    <property type="entry name" value="TRANSCRIPTIONAL REGULATOR REDD"/>
    <property type="match status" value="1"/>
</dbReference>
<organism evidence="4 5">
    <name type="scientific">Actinomadura gamaensis</name>
    <dbReference type="NCBI Taxonomy" id="1763541"/>
    <lineage>
        <taxon>Bacteria</taxon>
        <taxon>Bacillati</taxon>
        <taxon>Actinomycetota</taxon>
        <taxon>Actinomycetes</taxon>
        <taxon>Streptosporangiales</taxon>
        <taxon>Thermomonosporaceae</taxon>
        <taxon>Actinomadura</taxon>
    </lineage>
</organism>
<keyword evidence="1" id="KW-0805">Transcription regulation</keyword>
<dbReference type="SUPFAM" id="SSF48452">
    <property type="entry name" value="TPR-like"/>
    <property type="match status" value="1"/>
</dbReference>
<evidence type="ECO:0000259" key="3">
    <source>
        <dbReference type="SMART" id="SM01043"/>
    </source>
</evidence>
<evidence type="ECO:0000313" key="5">
    <source>
        <dbReference type="Proteomes" id="UP001595872"/>
    </source>
</evidence>
<dbReference type="EMBL" id="JBHSIT010000014">
    <property type="protein sequence ID" value="MFC4912930.1"/>
    <property type="molecule type" value="Genomic_DNA"/>
</dbReference>
<gene>
    <name evidence="4" type="ORF">ACFPCY_36915</name>
</gene>
<dbReference type="Proteomes" id="UP001595872">
    <property type="component" value="Unassembled WGS sequence"/>
</dbReference>
<evidence type="ECO:0000313" key="4">
    <source>
        <dbReference type="EMBL" id="MFC4912930.1"/>
    </source>
</evidence>
<dbReference type="Pfam" id="PF03704">
    <property type="entry name" value="BTAD"/>
    <property type="match status" value="1"/>
</dbReference>
<comment type="caution">
    <text evidence="4">The sequence shown here is derived from an EMBL/GenBank/DDBJ whole genome shotgun (WGS) entry which is preliminary data.</text>
</comment>
<sequence length="233" mass="25544">MEGVGGVVQAEGKTGGWSLLGLLAEFRNLPLPRLTAYSRLWPDSDPVEDRDAFWRPMREARGHVLKALGGGPAASQVIQKIGRSSYRLNAGFCRTDVWELRDKLNAARAATTPDKAALLRAAVDLYTGPYMPDCQHEFATTARRALDRDVVQALVQLAGMSAPEAAPAYLERATVISPTSEYLYRTRIQAYAALGNTTAIHHCYQELAEVLSPMKLRPSAQTVDLYRQATRGG</sequence>
<dbReference type="SMART" id="SM01043">
    <property type="entry name" value="BTAD"/>
    <property type="match status" value="1"/>
</dbReference>
<name>A0ABV9UBF2_9ACTN</name>
<protein>
    <submittedName>
        <fullName evidence="4">BTAD domain-containing putative transcriptional regulator</fullName>
    </submittedName>
</protein>
<reference evidence="5" key="1">
    <citation type="journal article" date="2019" name="Int. J. Syst. Evol. Microbiol.">
        <title>The Global Catalogue of Microorganisms (GCM) 10K type strain sequencing project: providing services to taxonomists for standard genome sequencing and annotation.</title>
        <authorList>
            <consortium name="The Broad Institute Genomics Platform"/>
            <consortium name="The Broad Institute Genome Sequencing Center for Infectious Disease"/>
            <person name="Wu L."/>
            <person name="Ma J."/>
        </authorList>
    </citation>
    <scope>NUCLEOTIDE SEQUENCE [LARGE SCALE GENOMIC DNA]</scope>
    <source>
        <strain evidence="5">KLKA75</strain>
    </source>
</reference>
<dbReference type="PANTHER" id="PTHR35807">
    <property type="entry name" value="TRANSCRIPTIONAL REGULATOR REDD-RELATED"/>
    <property type="match status" value="1"/>
</dbReference>
<accession>A0ABV9UBF2</accession>
<keyword evidence="2" id="KW-0804">Transcription</keyword>
<feature type="domain" description="Bacterial transcriptional activator" evidence="3">
    <location>
        <begin position="95"/>
        <end position="230"/>
    </location>
</feature>
<keyword evidence="5" id="KW-1185">Reference proteome</keyword>
<evidence type="ECO:0000256" key="2">
    <source>
        <dbReference type="ARBA" id="ARBA00023163"/>
    </source>
</evidence>
<dbReference type="InterPro" id="IPR005158">
    <property type="entry name" value="BTAD"/>
</dbReference>
<dbReference type="InterPro" id="IPR051677">
    <property type="entry name" value="AfsR-DnrI-RedD_regulator"/>
</dbReference>
<dbReference type="Gene3D" id="1.25.40.10">
    <property type="entry name" value="Tetratricopeptide repeat domain"/>
    <property type="match status" value="1"/>
</dbReference>
<dbReference type="InterPro" id="IPR011990">
    <property type="entry name" value="TPR-like_helical_dom_sf"/>
</dbReference>
<proteinExistence type="predicted"/>